<dbReference type="Proteomes" id="UP000757103">
    <property type="component" value="Unassembled WGS sequence"/>
</dbReference>
<dbReference type="InterPro" id="IPR012373">
    <property type="entry name" value="Ferrdict_sens_TM"/>
</dbReference>
<organism evidence="4 5">
    <name type="scientific">Barnesiella viscericola</name>
    <dbReference type="NCBI Taxonomy" id="397865"/>
    <lineage>
        <taxon>Bacteria</taxon>
        <taxon>Pseudomonadati</taxon>
        <taxon>Bacteroidota</taxon>
        <taxon>Bacteroidia</taxon>
        <taxon>Bacteroidales</taxon>
        <taxon>Barnesiellaceae</taxon>
        <taxon>Barnesiella</taxon>
    </lineage>
</organism>
<dbReference type="EMBL" id="DYUD01000025">
    <property type="protein sequence ID" value="HJG89722.1"/>
    <property type="molecule type" value="Genomic_DNA"/>
</dbReference>
<evidence type="ECO:0000313" key="5">
    <source>
        <dbReference type="Proteomes" id="UP000757103"/>
    </source>
</evidence>
<comment type="caution">
    <text evidence="4">The sequence shown here is derived from an EMBL/GenBank/DDBJ whole genome shotgun (WGS) entry which is preliminary data.</text>
</comment>
<keyword evidence="1" id="KW-0472">Membrane</keyword>
<proteinExistence type="predicted"/>
<dbReference type="Pfam" id="PF04773">
    <property type="entry name" value="FecR"/>
    <property type="match status" value="1"/>
</dbReference>
<reference evidence="4" key="1">
    <citation type="journal article" date="2021" name="PeerJ">
        <title>Extensive microbial diversity within the chicken gut microbiome revealed by metagenomics and culture.</title>
        <authorList>
            <person name="Gilroy R."/>
            <person name="Ravi A."/>
            <person name="Getino M."/>
            <person name="Pursley I."/>
            <person name="Horton D.L."/>
            <person name="Alikhan N.F."/>
            <person name="Baker D."/>
            <person name="Gharbi K."/>
            <person name="Hall N."/>
            <person name="Watson M."/>
            <person name="Adriaenssens E.M."/>
            <person name="Foster-Nyarko E."/>
            <person name="Jarju S."/>
            <person name="Secka A."/>
            <person name="Antonio M."/>
            <person name="Oren A."/>
            <person name="Chaudhuri R.R."/>
            <person name="La Ragione R."/>
            <person name="Hildebrand F."/>
            <person name="Pallen M.J."/>
        </authorList>
    </citation>
    <scope>NUCLEOTIDE SEQUENCE</scope>
    <source>
        <strain evidence="4">CHK121-7720</strain>
    </source>
</reference>
<gene>
    <name evidence="4" type="ORF">K8U91_09695</name>
</gene>
<dbReference type="Pfam" id="PF16344">
    <property type="entry name" value="FecR_C"/>
    <property type="match status" value="1"/>
</dbReference>
<name>A0A921SVW0_9BACT</name>
<sequence>MKNYPQYHTQDFLTDLFFMDWIYRDNHEAALFFKKLMDNYPHLIPYIEEARSTLQKIRIEKNVPDTATIESEWKNFNLAVSRRIRHQIKTKRILRWGAIAASIIIIFCIGIFFNQQKHTVPDYLSMLDNDSSAFFTGEIQLYLNHQDILSLSEKEKITYQNGNVIISNENKEIQKRNLDSQQKLNKLIVPYGKRMNLTLCDGSRLWVNSGTTIIYPSIFEEEKREIFINGEVYLEVAHEENRKFIVKTAKMEIAVLGTSFNISAYNDDSEYSVALVSGKVAIKNKNHKDITLLPNQRYKLTDRGNYNIESVNALDYTCWREGLMKVDSEYLNNIFKRLSRYYNVAIIYDKQEDMMLKCNGKLNLDQDIHLVFNTIQTTAPVIIRGGNNRFIVKRIKKEES</sequence>
<dbReference type="GO" id="GO:0016989">
    <property type="term" value="F:sigma factor antagonist activity"/>
    <property type="evidence" value="ECO:0007669"/>
    <property type="project" value="TreeGrafter"/>
</dbReference>
<dbReference type="PANTHER" id="PTHR30273">
    <property type="entry name" value="PERIPLASMIC SIGNAL SENSOR AND SIGMA FACTOR ACTIVATOR FECR-RELATED"/>
    <property type="match status" value="1"/>
</dbReference>
<evidence type="ECO:0000259" key="2">
    <source>
        <dbReference type="Pfam" id="PF04773"/>
    </source>
</evidence>
<keyword evidence="1" id="KW-1133">Transmembrane helix</keyword>
<feature type="transmembrane region" description="Helical" evidence="1">
    <location>
        <begin position="93"/>
        <end position="113"/>
    </location>
</feature>
<protein>
    <submittedName>
        <fullName evidence="4">FecR family protein</fullName>
    </submittedName>
</protein>
<accession>A0A921SVW0</accession>
<dbReference type="InterPro" id="IPR032508">
    <property type="entry name" value="FecR_C"/>
</dbReference>
<dbReference type="InterPro" id="IPR006860">
    <property type="entry name" value="FecR"/>
</dbReference>
<evidence type="ECO:0000313" key="4">
    <source>
        <dbReference type="EMBL" id="HJG89722.1"/>
    </source>
</evidence>
<evidence type="ECO:0000256" key="1">
    <source>
        <dbReference type="SAM" id="Phobius"/>
    </source>
</evidence>
<dbReference type="AlphaFoldDB" id="A0A921SVW0"/>
<dbReference type="RefSeq" id="WP_273198315.1">
    <property type="nucleotide sequence ID" value="NZ_CAKMIC010000008.1"/>
</dbReference>
<reference evidence="4" key="2">
    <citation type="submission" date="2021-09" db="EMBL/GenBank/DDBJ databases">
        <authorList>
            <person name="Gilroy R."/>
        </authorList>
    </citation>
    <scope>NUCLEOTIDE SEQUENCE</scope>
    <source>
        <strain evidence="4">CHK121-7720</strain>
    </source>
</reference>
<evidence type="ECO:0000259" key="3">
    <source>
        <dbReference type="Pfam" id="PF16344"/>
    </source>
</evidence>
<dbReference type="PANTHER" id="PTHR30273:SF2">
    <property type="entry name" value="PROTEIN FECR"/>
    <property type="match status" value="1"/>
</dbReference>
<dbReference type="Gene3D" id="2.60.120.1440">
    <property type="match status" value="1"/>
</dbReference>
<dbReference type="FunFam" id="2.60.120.1440:FF:000001">
    <property type="entry name" value="Putative anti-sigma factor"/>
    <property type="match status" value="1"/>
</dbReference>
<dbReference type="Gene3D" id="3.55.50.30">
    <property type="match status" value="1"/>
</dbReference>
<keyword evidence="1" id="KW-0812">Transmembrane</keyword>
<feature type="domain" description="FecR protein" evidence="2">
    <location>
        <begin position="191"/>
        <end position="280"/>
    </location>
</feature>
<feature type="domain" description="Protein FecR C-terminal" evidence="3">
    <location>
        <begin position="327"/>
        <end position="391"/>
    </location>
</feature>